<protein>
    <recommendedName>
        <fullName evidence="8 10">Aminodeoxychorismate lyase</fullName>
        <ecNumber evidence="8 10">4.1.3.38</ecNumber>
    </recommendedName>
</protein>
<keyword evidence="5" id="KW-0289">Folate biosynthesis</keyword>
<comment type="caution">
    <text evidence="11">The sequence shown here is derived from an EMBL/GenBank/DDBJ whole genome shotgun (WGS) entry which is preliminary data.</text>
</comment>
<dbReference type="InterPro" id="IPR050571">
    <property type="entry name" value="Class-IV_PLP-Dep_Aminotrnsfr"/>
</dbReference>
<dbReference type="Proteomes" id="UP001523550">
    <property type="component" value="Unassembled WGS sequence"/>
</dbReference>
<proteinExistence type="inferred from homology"/>
<evidence type="ECO:0000256" key="10">
    <source>
        <dbReference type="NCBIfam" id="TIGR03461"/>
    </source>
</evidence>
<evidence type="ECO:0000256" key="6">
    <source>
        <dbReference type="ARBA" id="ARBA00023239"/>
    </source>
</evidence>
<dbReference type="InterPro" id="IPR036038">
    <property type="entry name" value="Aminotransferase-like"/>
</dbReference>
<comment type="subunit">
    <text evidence="3">Homodimer.</text>
</comment>
<dbReference type="CDD" id="cd01559">
    <property type="entry name" value="ADCL_like"/>
    <property type="match status" value="1"/>
</dbReference>
<evidence type="ECO:0000256" key="2">
    <source>
        <dbReference type="ARBA" id="ARBA00009320"/>
    </source>
</evidence>
<keyword evidence="12" id="KW-1185">Reference proteome</keyword>
<dbReference type="EMBL" id="JALJYF010000001">
    <property type="protein sequence ID" value="MCP1726865.1"/>
    <property type="molecule type" value="Genomic_DNA"/>
</dbReference>
<dbReference type="Gene3D" id="3.30.470.10">
    <property type="match status" value="1"/>
</dbReference>
<comment type="similarity">
    <text evidence="2">Belongs to the class-IV pyridoxal-phosphate-dependent aminotransferase family.</text>
</comment>
<evidence type="ECO:0000256" key="5">
    <source>
        <dbReference type="ARBA" id="ARBA00022909"/>
    </source>
</evidence>
<sequence>MAQKIQGQWQLNEVPLESEAWPNRGLQFGESLFETMLAMDGRLPLWERHWARLRQGCERLEIPCPPKATLREDIRRMCPPQGRWVIKLILTLAGGDRGYRRPSEPESQCYLGCFPAPDTSGQLLQLQLCEHRLGRQAALAGLKHSNRLDQVLARREVDQAGRDEGLLRDEDGRIIEAVAANIFLVGQGMVLTPELSHSGVAGVMRAEVLDSCRKQGIDARVTELRLRDILLADEVFLSNSLNGIRPVVGLHGHDIQAQWPPGRITHQLQTVLKEKGVTQ</sequence>
<keyword evidence="6 11" id="KW-0456">Lyase</keyword>
<dbReference type="PANTHER" id="PTHR42743">
    <property type="entry name" value="AMINO-ACID AMINOTRANSFERASE"/>
    <property type="match status" value="1"/>
</dbReference>
<comment type="pathway">
    <text evidence="7">Cofactor biosynthesis; tetrahydrofolate biosynthesis; 4-aminobenzoate from chorismate: step 2/2.</text>
</comment>
<evidence type="ECO:0000256" key="9">
    <source>
        <dbReference type="ARBA" id="ARBA00049529"/>
    </source>
</evidence>
<evidence type="ECO:0000256" key="7">
    <source>
        <dbReference type="ARBA" id="ARBA00035633"/>
    </source>
</evidence>
<dbReference type="Pfam" id="PF01063">
    <property type="entry name" value="Aminotran_4"/>
    <property type="match status" value="1"/>
</dbReference>
<comment type="cofactor">
    <cofactor evidence="1">
        <name>pyridoxal 5'-phosphate</name>
        <dbReference type="ChEBI" id="CHEBI:597326"/>
    </cofactor>
</comment>
<gene>
    <name evidence="11" type="ORF">J2T60_000830</name>
</gene>
<keyword evidence="4" id="KW-0663">Pyridoxal phosphate</keyword>
<evidence type="ECO:0000256" key="3">
    <source>
        <dbReference type="ARBA" id="ARBA00011738"/>
    </source>
</evidence>
<dbReference type="PANTHER" id="PTHR42743:SF2">
    <property type="entry name" value="AMINODEOXYCHORISMATE LYASE"/>
    <property type="match status" value="1"/>
</dbReference>
<evidence type="ECO:0000313" key="12">
    <source>
        <dbReference type="Proteomes" id="UP001523550"/>
    </source>
</evidence>
<dbReference type="InterPro" id="IPR001544">
    <property type="entry name" value="Aminotrans_IV"/>
</dbReference>
<evidence type="ECO:0000313" key="11">
    <source>
        <dbReference type="EMBL" id="MCP1726865.1"/>
    </source>
</evidence>
<evidence type="ECO:0000256" key="8">
    <source>
        <dbReference type="ARBA" id="ARBA00035676"/>
    </source>
</evidence>
<evidence type="ECO:0000256" key="1">
    <source>
        <dbReference type="ARBA" id="ARBA00001933"/>
    </source>
</evidence>
<dbReference type="InterPro" id="IPR043131">
    <property type="entry name" value="BCAT-like_N"/>
</dbReference>
<dbReference type="SUPFAM" id="SSF56752">
    <property type="entry name" value="D-aminoacid aminotransferase-like PLP-dependent enzymes"/>
    <property type="match status" value="1"/>
</dbReference>
<evidence type="ECO:0000256" key="4">
    <source>
        <dbReference type="ARBA" id="ARBA00022898"/>
    </source>
</evidence>
<name>A0ABT1G7D6_9GAMM</name>
<dbReference type="EC" id="4.1.3.38" evidence="8 10"/>
<dbReference type="NCBIfam" id="TIGR03461">
    <property type="entry name" value="pabC_Proteo"/>
    <property type="match status" value="1"/>
</dbReference>
<comment type="catalytic activity">
    <reaction evidence="9">
        <text>4-amino-4-deoxychorismate = 4-aminobenzoate + pyruvate + H(+)</text>
        <dbReference type="Rhea" id="RHEA:16201"/>
        <dbReference type="ChEBI" id="CHEBI:15361"/>
        <dbReference type="ChEBI" id="CHEBI:15378"/>
        <dbReference type="ChEBI" id="CHEBI:17836"/>
        <dbReference type="ChEBI" id="CHEBI:58406"/>
        <dbReference type="EC" id="4.1.3.38"/>
    </reaction>
</comment>
<accession>A0ABT1G7D6</accession>
<dbReference type="InterPro" id="IPR017824">
    <property type="entry name" value="Aminodeoxychorismate_lyase_IV"/>
</dbReference>
<reference evidence="11 12" key="1">
    <citation type="submission" date="2022-03" db="EMBL/GenBank/DDBJ databases">
        <title>Genomic Encyclopedia of Type Strains, Phase III (KMG-III): the genomes of soil and plant-associated and newly described type strains.</title>
        <authorList>
            <person name="Whitman W."/>
        </authorList>
    </citation>
    <scope>NUCLEOTIDE SEQUENCE [LARGE SCALE GENOMIC DNA]</scope>
    <source>
        <strain evidence="11 12">BSker1</strain>
    </source>
</reference>
<dbReference type="Gene3D" id="3.20.10.10">
    <property type="entry name" value="D-amino Acid Aminotransferase, subunit A, domain 2"/>
    <property type="match status" value="1"/>
</dbReference>
<dbReference type="RefSeq" id="WP_253445820.1">
    <property type="nucleotide sequence ID" value="NZ_JALJYF010000001.1"/>
</dbReference>
<organism evidence="11 12">
    <name type="scientific">Natronospira proteinivora</name>
    <dbReference type="NCBI Taxonomy" id="1807133"/>
    <lineage>
        <taxon>Bacteria</taxon>
        <taxon>Pseudomonadati</taxon>
        <taxon>Pseudomonadota</taxon>
        <taxon>Gammaproteobacteria</taxon>
        <taxon>Natronospirales</taxon>
        <taxon>Natronospiraceae</taxon>
        <taxon>Natronospira</taxon>
    </lineage>
</organism>
<dbReference type="GO" id="GO:0008696">
    <property type="term" value="F:4-amino-4-deoxychorismate lyase activity"/>
    <property type="evidence" value="ECO:0007669"/>
    <property type="project" value="UniProtKB-EC"/>
</dbReference>
<dbReference type="InterPro" id="IPR043132">
    <property type="entry name" value="BCAT-like_C"/>
</dbReference>